<accession>A0ABV2TA06</accession>
<proteinExistence type="predicted"/>
<evidence type="ECO:0008006" key="3">
    <source>
        <dbReference type="Google" id="ProtNLM"/>
    </source>
</evidence>
<dbReference type="Proteomes" id="UP001549749">
    <property type="component" value="Unassembled WGS sequence"/>
</dbReference>
<sequence length="218" mass="25308">MFLTPAGILISLLLLSWQLPCIANTLAVGQPVIKLVFEYARQQEDPSADTLFYANERKLRLEDFMGTPSFRGPSAAVAYTSFAYDGSSLIKKDTLFIFLRLQVFFVKSASWVRTDARDDYTLAHEQLHFDITLLVAERFKQKLRQTALNRDDYDSIIQYQYLQSFREMNRLQYAFDQETNHGLDKAAQLQWQDKVRAALKNHGTFPEELGYDDYFQAF</sequence>
<protein>
    <recommendedName>
        <fullName evidence="3">DUF922 domain-containing protein</fullName>
    </recommendedName>
</protein>
<gene>
    <name evidence="1" type="ORF">ABR189_17410</name>
</gene>
<reference evidence="1 2" key="1">
    <citation type="submission" date="2024-06" db="EMBL/GenBank/DDBJ databases">
        <title>Chitinophaga defluvii sp. nov., isolated from municipal sewage.</title>
        <authorList>
            <person name="Zhang L."/>
        </authorList>
    </citation>
    <scope>NUCLEOTIDE SEQUENCE [LARGE SCALE GENOMIC DNA]</scope>
    <source>
        <strain evidence="1 2">H8</strain>
    </source>
</reference>
<dbReference type="RefSeq" id="WP_354661738.1">
    <property type="nucleotide sequence ID" value="NZ_JBEXAC010000002.1"/>
</dbReference>
<organism evidence="1 2">
    <name type="scientific">Chitinophaga defluvii</name>
    <dbReference type="NCBI Taxonomy" id="3163343"/>
    <lineage>
        <taxon>Bacteria</taxon>
        <taxon>Pseudomonadati</taxon>
        <taxon>Bacteroidota</taxon>
        <taxon>Chitinophagia</taxon>
        <taxon>Chitinophagales</taxon>
        <taxon>Chitinophagaceae</taxon>
        <taxon>Chitinophaga</taxon>
    </lineage>
</organism>
<name>A0ABV2TA06_9BACT</name>
<evidence type="ECO:0000313" key="2">
    <source>
        <dbReference type="Proteomes" id="UP001549749"/>
    </source>
</evidence>
<keyword evidence="2" id="KW-1185">Reference proteome</keyword>
<dbReference type="EMBL" id="JBEXAC010000002">
    <property type="protein sequence ID" value="MET6999170.1"/>
    <property type="molecule type" value="Genomic_DNA"/>
</dbReference>
<comment type="caution">
    <text evidence="1">The sequence shown here is derived from an EMBL/GenBank/DDBJ whole genome shotgun (WGS) entry which is preliminary data.</text>
</comment>
<evidence type="ECO:0000313" key="1">
    <source>
        <dbReference type="EMBL" id="MET6999170.1"/>
    </source>
</evidence>